<comment type="caution">
    <text evidence="3">The sequence shown here is derived from an EMBL/GenBank/DDBJ whole genome shotgun (WGS) entry which is preliminary data.</text>
</comment>
<keyword evidence="1" id="KW-1133">Transmembrane helix</keyword>
<dbReference type="AlphaFoldDB" id="A0A934K5K2"/>
<gene>
    <name evidence="3" type="ORF">JF922_01705</name>
</gene>
<evidence type="ECO:0000313" key="4">
    <source>
        <dbReference type="Proteomes" id="UP000612893"/>
    </source>
</evidence>
<keyword evidence="1" id="KW-0472">Membrane</keyword>
<dbReference type="Pfam" id="PF09851">
    <property type="entry name" value="SHOCT"/>
    <property type="match status" value="1"/>
</dbReference>
<protein>
    <submittedName>
        <fullName evidence="3">SHOCT domain-containing protein</fullName>
    </submittedName>
</protein>
<evidence type="ECO:0000256" key="1">
    <source>
        <dbReference type="SAM" id="Phobius"/>
    </source>
</evidence>
<keyword evidence="1" id="KW-0812">Transmembrane</keyword>
<accession>A0A934K5K2</accession>
<dbReference type="EMBL" id="JAEKNR010000024">
    <property type="protein sequence ID" value="MBJ7596791.1"/>
    <property type="molecule type" value="Genomic_DNA"/>
</dbReference>
<name>A0A934K5K2_9BACT</name>
<sequence length="72" mass="8034">MGIMGYGFLMMLFGFLVLVGVLILIVLAILHFTGSAWLQGSAGSSARRILDERYARGEIGPEEYQRIRQELT</sequence>
<proteinExistence type="predicted"/>
<evidence type="ECO:0000313" key="3">
    <source>
        <dbReference type="EMBL" id="MBJ7596791.1"/>
    </source>
</evidence>
<feature type="transmembrane region" description="Helical" evidence="1">
    <location>
        <begin position="6"/>
        <end position="30"/>
    </location>
</feature>
<organism evidence="3 4">
    <name type="scientific">Candidatus Nephthysia bennettiae</name>
    <dbReference type="NCBI Taxonomy" id="3127016"/>
    <lineage>
        <taxon>Bacteria</taxon>
        <taxon>Bacillati</taxon>
        <taxon>Candidatus Dormiibacterota</taxon>
        <taxon>Candidatus Dormibacteria</taxon>
        <taxon>Candidatus Dormibacterales</taxon>
        <taxon>Candidatus Dormibacteraceae</taxon>
        <taxon>Candidatus Nephthysia</taxon>
    </lineage>
</organism>
<reference evidence="3" key="1">
    <citation type="submission" date="2020-10" db="EMBL/GenBank/DDBJ databases">
        <title>Ca. Dormibacterota MAGs.</title>
        <authorList>
            <person name="Montgomery K."/>
        </authorList>
    </citation>
    <scope>NUCLEOTIDE SEQUENCE [LARGE SCALE GENOMIC DNA]</scope>
    <source>
        <strain evidence="3">SC8812_S17_10</strain>
    </source>
</reference>
<dbReference type="InterPro" id="IPR018649">
    <property type="entry name" value="SHOCT"/>
</dbReference>
<dbReference type="Proteomes" id="UP000612893">
    <property type="component" value="Unassembled WGS sequence"/>
</dbReference>
<evidence type="ECO:0000259" key="2">
    <source>
        <dbReference type="Pfam" id="PF09851"/>
    </source>
</evidence>
<keyword evidence="4" id="KW-1185">Reference proteome</keyword>
<feature type="domain" description="SHOCT" evidence="2">
    <location>
        <begin position="46"/>
        <end position="71"/>
    </location>
</feature>